<dbReference type="STRING" id="1216932.CM240_3151"/>
<proteinExistence type="predicted"/>
<evidence type="ECO:0000313" key="3">
    <source>
        <dbReference type="Proteomes" id="UP000019426"/>
    </source>
</evidence>
<dbReference type="KEGG" id="clt:CM240_3151"/>
<dbReference type="InterPro" id="IPR013216">
    <property type="entry name" value="Methyltransf_11"/>
</dbReference>
<dbReference type="Pfam" id="PF08241">
    <property type="entry name" value="Methyltransf_11"/>
    <property type="match status" value="1"/>
</dbReference>
<protein>
    <recommendedName>
        <fullName evidence="1">Methyltransferase type 11 domain-containing protein</fullName>
    </recommendedName>
</protein>
<dbReference type="eggNOG" id="COG0500">
    <property type="taxonomic scope" value="Bacteria"/>
</dbReference>
<dbReference type="Gene3D" id="3.40.50.150">
    <property type="entry name" value="Vaccinia Virus protein VP39"/>
    <property type="match status" value="1"/>
</dbReference>
<dbReference type="HOGENOM" id="CLU_1364194_0_0_9"/>
<dbReference type="Proteomes" id="UP000019426">
    <property type="component" value="Chromosome M2/40_rep2"/>
</dbReference>
<sequence length="200" mass="23472">MVYRQTAIYKFLYYCNERNLEKIVVDCGAGGSMPPLGIFYTEGYKTIGIEMDDNQIALSKAFEKENNMNLNIIKGDMRKLPFNDCEIPYIYSFGSIFHMTKKDIKIAINEIKRVMIDDGLCYINFLSKEDFRYGEGKKIGDGEYIQEEGGNKVIHSYFDDDEVKEYFNDMTIIYKENRIYERIYNGEMIRQGAIDYIVRK</sequence>
<dbReference type="InterPro" id="IPR029063">
    <property type="entry name" value="SAM-dependent_MTases_sf"/>
</dbReference>
<feature type="domain" description="Methyltransferase type 11" evidence="1">
    <location>
        <begin position="27"/>
        <end position="123"/>
    </location>
</feature>
<dbReference type="AlphaFoldDB" id="W6S0I5"/>
<evidence type="ECO:0000313" key="2">
    <source>
        <dbReference type="EMBL" id="CDM70268.1"/>
    </source>
</evidence>
<accession>W6S0I5</accession>
<dbReference type="PATRIC" id="fig|1216932.3.peg.3120"/>
<organism evidence="2 3">
    <name type="scientific">Clostridium bornimense</name>
    <dbReference type="NCBI Taxonomy" id="1216932"/>
    <lineage>
        <taxon>Bacteria</taxon>
        <taxon>Bacillati</taxon>
        <taxon>Bacillota</taxon>
        <taxon>Clostridia</taxon>
        <taxon>Eubacteriales</taxon>
        <taxon>Clostridiaceae</taxon>
        <taxon>Clostridium</taxon>
    </lineage>
</organism>
<keyword evidence="3" id="KW-1185">Reference proteome</keyword>
<evidence type="ECO:0000259" key="1">
    <source>
        <dbReference type="Pfam" id="PF08241"/>
    </source>
</evidence>
<dbReference type="GO" id="GO:0008757">
    <property type="term" value="F:S-adenosylmethionine-dependent methyltransferase activity"/>
    <property type="evidence" value="ECO:0007669"/>
    <property type="project" value="InterPro"/>
</dbReference>
<dbReference type="EMBL" id="HG917869">
    <property type="protein sequence ID" value="CDM70268.1"/>
    <property type="molecule type" value="Genomic_DNA"/>
</dbReference>
<dbReference type="RefSeq" id="WP_242838508.1">
    <property type="nucleotide sequence ID" value="NZ_HG917869.1"/>
</dbReference>
<gene>
    <name evidence="2" type="ORF">CM240_3151</name>
</gene>
<reference evidence="2 3" key="1">
    <citation type="submission" date="2013-11" db="EMBL/GenBank/DDBJ databases">
        <title>Complete genome sequence of Clostridum sp. M2/40.</title>
        <authorList>
            <person name="Wibberg D."/>
            <person name="Puehler A."/>
            <person name="Schlueter A."/>
        </authorList>
    </citation>
    <scope>NUCLEOTIDE SEQUENCE [LARGE SCALE GENOMIC DNA]</scope>
    <source>
        <strain evidence="3">M2/40</strain>
    </source>
</reference>
<name>W6S0I5_9CLOT</name>
<dbReference type="SUPFAM" id="SSF53335">
    <property type="entry name" value="S-adenosyl-L-methionine-dependent methyltransferases"/>
    <property type="match status" value="1"/>
</dbReference>